<proteinExistence type="predicted"/>
<dbReference type="Proteomes" id="UP000271889">
    <property type="component" value="Unassembled WGS sequence"/>
</dbReference>
<gene>
    <name evidence="1" type="ORF">CGOC_LOCUS4659</name>
</gene>
<evidence type="ECO:0000313" key="2">
    <source>
        <dbReference type="Proteomes" id="UP000271889"/>
    </source>
</evidence>
<dbReference type="EMBL" id="UYRV01013160">
    <property type="protein sequence ID" value="VDK59429.1"/>
    <property type="molecule type" value="Genomic_DNA"/>
</dbReference>
<reference evidence="1 2" key="1">
    <citation type="submission" date="2018-11" db="EMBL/GenBank/DDBJ databases">
        <authorList>
            <consortium name="Pathogen Informatics"/>
        </authorList>
    </citation>
    <scope>NUCLEOTIDE SEQUENCE [LARGE SCALE GENOMIC DNA]</scope>
</reference>
<sequence>MILHHDMIKSTKTMNHLHCMKLSEITATFSPTPAQKEGAQQQLIIKPPEEHLKLEDTSEHHLTAYTFHLIHDRLHLDRTALVM</sequence>
<protein>
    <submittedName>
        <fullName evidence="1">Uncharacterized protein</fullName>
    </submittedName>
</protein>
<keyword evidence="2" id="KW-1185">Reference proteome</keyword>
<accession>A0A3P6RG29</accession>
<organism evidence="1 2">
    <name type="scientific">Cylicostephanus goldi</name>
    <name type="common">Nematode worm</name>
    <dbReference type="NCBI Taxonomy" id="71465"/>
    <lineage>
        <taxon>Eukaryota</taxon>
        <taxon>Metazoa</taxon>
        <taxon>Ecdysozoa</taxon>
        <taxon>Nematoda</taxon>
        <taxon>Chromadorea</taxon>
        <taxon>Rhabditida</taxon>
        <taxon>Rhabditina</taxon>
        <taxon>Rhabditomorpha</taxon>
        <taxon>Strongyloidea</taxon>
        <taxon>Strongylidae</taxon>
        <taxon>Cylicostephanus</taxon>
    </lineage>
</organism>
<evidence type="ECO:0000313" key="1">
    <source>
        <dbReference type="EMBL" id="VDK59429.1"/>
    </source>
</evidence>
<dbReference type="AlphaFoldDB" id="A0A3P6RG29"/>
<name>A0A3P6RG29_CYLGO</name>